<dbReference type="SUPFAM" id="SSF81606">
    <property type="entry name" value="PP2C-like"/>
    <property type="match status" value="1"/>
</dbReference>
<comment type="caution">
    <text evidence="1">The sequence shown here is derived from an EMBL/GenBank/DDBJ whole genome shotgun (WGS) entry which is preliminary data.</text>
</comment>
<evidence type="ECO:0008006" key="3">
    <source>
        <dbReference type="Google" id="ProtNLM"/>
    </source>
</evidence>
<dbReference type="Gene3D" id="3.60.40.10">
    <property type="entry name" value="PPM-type phosphatase domain"/>
    <property type="match status" value="2"/>
</dbReference>
<keyword evidence="2" id="KW-1185">Reference proteome</keyword>
<proteinExistence type="predicted"/>
<organism evidence="1 2">
    <name type="scientific">Dovyalis caffra</name>
    <dbReference type="NCBI Taxonomy" id="77055"/>
    <lineage>
        <taxon>Eukaryota</taxon>
        <taxon>Viridiplantae</taxon>
        <taxon>Streptophyta</taxon>
        <taxon>Embryophyta</taxon>
        <taxon>Tracheophyta</taxon>
        <taxon>Spermatophyta</taxon>
        <taxon>Magnoliopsida</taxon>
        <taxon>eudicotyledons</taxon>
        <taxon>Gunneridae</taxon>
        <taxon>Pentapetalae</taxon>
        <taxon>rosids</taxon>
        <taxon>fabids</taxon>
        <taxon>Malpighiales</taxon>
        <taxon>Salicaceae</taxon>
        <taxon>Flacourtieae</taxon>
        <taxon>Dovyalis</taxon>
    </lineage>
</organism>
<protein>
    <recommendedName>
        <fullName evidence="3">PPM-type phosphatase domain-containing protein</fullName>
    </recommendedName>
</protein>
<name>A0AAV1S676_9ROSI</name>
<dbReference type="InterPro" id="IPR015655">
    <property type="entry name" value="PP2C"/>
</dbReference>
<reference evidence="1 2" key="1">
    <citation type="submission" date="2024-01" db="EMBL/GenBank/DDBJ databases">
        <authorList>
            <person name="Waweru B."/>
        </authorList>
    </citation>
    <scope>NUCLEOTIDE SEQUENCE [LARGE SCALE GENOMIC DNA]</scope>
</reference>
<dbReference type="PANTHER" id="PTHR47992">
    <property type="entry name" value="PROTEIN PHOSPHATASE"/>
    <property type="match status" value="1"/>
</dbReference>
<dbReference type="GO" id="GO:0004722">
    <property type="term" value="F:protein serine/threonine phosphatase activity"/>
    <property type="evidence" value="ECO:0007669"/>
    <property type="project" value="InterPro"/>
</dbReference>
<accession>A0AAV1S676</accession>
<dbReference type="InterPro" id="IPR036457">
    <property type="entry name" value="PPM-type-like_dom_sf"/>
</dbReference>
<evidence type="ECO:0000313" key="1">
    <source>
        <dbReference type="EMBL" id="CAK7345888.1"/>
    </source>
</evidence>
<dbReference type="Proteomes" id="UP001314170">
    <property type="component" value="Unassembled WGS sequence"/>
</dbReference>
<sequence length="161" mass="17766">MDVNSLMPKGATYSGLLVFLSINCPSFYENALFCSSEEEIESIKRCGFVHKEGLYAIFDGHSGREAAEYLQSHLFDNILSEPDYQANPKRAIKRARCKVTDNEILDGVVAEFIILGSDGLRKAYDCIADLDNAEEAAKKLIEEALARGSMDDISCIVAAFL</sequence>
<gene>
    <name evidence="1" type="ORF">DCAF_LOCUS18551</name>
</gene>
<dbReference type="EMBL" id="CAWUPB010001172">
    <property type="protein sequence ID" value="CAK7345888.1"/>
    <property type="molecule type" value="Genomic_DNA"/>
</dbReference>
<evidence type="ECO:0000313" key="2">
    <source>
        <dbReference type="Proteomes" id="UP001314170"/>
    </source>
</evidence>
<dbReference type="AlphaFoldDB" id="A0AAV1S676"/>